<comment type="caution">
    <text evidence="1">The sequence shown here is derived from an EMBL/GenBank/DDBJ whole genome shotgun (WGS) entry which is preliminary data.</text>
</comment>
<feature type="non-terminal residue" evidence="1">
    <location>
        <position position="85"/>
    </location>
</feature>
<protein>
    <submittedName>
        <fullName evidence="1">Uncharacterized protein</fullName>
    </submittedName>
</protein>
<proteinExistence type="predicted"/>
<name>A0A371J7Z1_9FIRM</name>
<gene>
    <name evidence="1" type="ORF">CHL78_004630</name>
</gene>
<evidence type="ECO:0000313" key="2">
    <source>
        <dbReference type="Proteomes" id="UP000215694"/>
    </source>
</evidence>
<sequence>MKRTNIQSCADAGTKYCPCHLAYSGDCIKCSLIQGCENCNCVWQGVCVYNEVQHNTNEQVTEREEYLCNIVDVDEIGESIFLVRI</sequence>
<reference evidence="1 2" key="1">
    <citation type="journal article" date="2017" name="Genome Announc.">
        <title>Draft Genome Sequence of Romboutsia weinsteinii sp. nov. Strain CCRI-19649(T) Isolated from Surface Water.</title>
        <authorList>
            <person name="Maheux A.F."/>
            <person name="Boudreau D.K."/>
            <person name="Berube E."/>
            <person name="Boissinot M."/>
            <person name="Cantin P."/>
            <person name="Raymond F."/>
            <person name="Corbeil J."/>
            <person name="Omar R.F."/>
            <person name="Bergeron M.G."/>
        </authorList>
    </citation>
    <scope>NUCLEOTIDE SEQUENCE [LARGE SCALE GENOMIC DNA]</scope>
    <source>
        <strain evidence="1 2">CCRI-19649</strain>
    </source>
</reference>
<organism evidence="1 2">
    <name type="scientific">Romboutsia weinsteinii</name>
    <dbReference type="NCBI Taxonomy" id="2020949"/>
    <lineage>
        <taxon>Bacteria</taxon>
        <taxon>Bacillati</taxon>
        <taxon>Bacillota</taxon>
        <taxon>Clostridia</taxon>
        <taxon>Peptostreptococcales</taxon>
        <taxon>Peptostreptococcaceae</taxon>
        <taxon>Romboutsia</taxon>
    </lineage>
</organism>
<dbReference type="Proteomes" id="UP000215694">
    <property type="component" value="Unassembled WGS sequence"/>
</dbReference>
<accession>A0A371J7Z1</accession>
<dbReference type="AlphaFoldDB" id="A0A371J7Z1"/>
<keyword evidence="2" id="KW-1185">Reference proteome</keyword>
<dbReference type="EMBL" id="NOJY02000005">
    <property type="protein sequence ID" value="RDY28823.1"/>
    <property type="molecule type" value="Genomic_DNA"/>
</dbReference>
<evidence type="ECO:0000313" key="1">
    <source>
        <dbReference type="EMBL" id="RDY28823.1"/>
    </source>
</evidence>